<feature type="transmembrane region" description="Helical" evidence="1">
    <location>
        <begin position="43"/>
        <end position="62"/>
    </location>
</feature>
<keyword evidence="1" id="KW-0812">Transmembrane</keyword>
<proteinExistence type="predicted"/>
<evidence type="ECO:0000313" key="2">
    <source>
        <dbReference type="EMBL" id="PWN32278.1"/>
    </source>
</evidence>
<feature type="non-terminal residue" evidence="2">
    <location>
        <position position="204"/>
    </location>
</feature>
<protein>
    <submittedName>
        <fullName evidence="2">Uncharacterized protein</fullName>
    </submittedName>
</protein>
<organism evidence="2 3">
    <name type="scientific">Meira miltonrushii</name>
    <dbReference type="NCBI Taxonomy" id="1280837"/>
    <lineage>
        <taxon>Eukaryota</taxon>
        <taxon>Fungi</taxon>
        <taxon>Dikarya</taxon>
        <taxon>Basidiomycota</taxon>
        <taxon>Ustilaginomycotina</taxon>
        <taxon>Exobasidiomycetes</taxon>
        <taxon>Exobasidiales</taxon>
        <taxon>Brachybasidiaceae</taxon>
        <taxon>Meira</taxon>
    </lineage>
</organism>
<evidence type="ECO:0000313" key="3">
    <source>
        <dbReference type="Proteomes" id="UP000245771"/>
    </source>
</evidence>
<keyword evidence="1" id="KW-1133">Transmembrane helix</keyword>
<gene>
    <name evidence="2" type="ORF">FA14DRAFT_106147</name>
</gene>
<dbReference type="RefSeq" id="XP_025352580.1">
    <property type="nucleotide sequence ID" value="XM_025495771.1"/>
</dbReference>
<keyword evidence="1" id="KW-0472">Membrane</keyword>
<evidence type="ECO:0000256" key="1">
    <source>
        <dbReference type="SAM" id="Phobius"/>
    </source>
</evidence>
<feature type="non-terminal residue" evidence="2">
    <location>
        <position position="1"/>
    </location>
</feature>
<dbReference type="AlphaFoldDB" id="A0A316V5H9"/>
<dbReference type="GeneID" id="37017552"/>
<feature type="transmembrane region" description="Helical" evidence="1">
    <location>
        <begin position="143"/>
        <end position="163"/>
    </location>
</feature>
<dbReference type="Proteomes" id="UP000245771">
    <property type="component" value="Unassembled WGS sequence"/>
</dbReference>
<accession>A0A316V5H9</accession>
<dbReference type="EMBL" id="KZ819606">
    <property type="protein sequence ID" value="PWN32278.1"/>
    <property type="molecule type" value="Genomic_DNA"/>
</dbReference>
<feature type="transmembrane region" description="Helical" evidence="1">
    <location>
        <begin position="183"/>
        <end position="202"/>
    </location>
</feature>
<name>A0A316V5H9_9BASI</name>
<feature type="transmembrane region" description="Helical" evidence="1">
    <location>
        <begin position="12"/>
        <end position="31"/>
    </location>
</feature>
<reference evidence="2 3" key="1">
    <citation type="journal article" date="2018" name="Mol. Biol. Evol.">
        <title>Broad Genomic Sampling Reveals a Smut Pathogenic Ancestry of the Fungal Clade Ustilaginomycotina.</title>
        <authorList>
            <person name="Kijpornyongpan T."/>
            <person name="Mondo S.J."/>
            <person name="Barry K."/>
            <person name="Sandor L."/>
            <person name="Lee J."/>
            <person name="Lipzen A."/>
            <person name="Pangilinan J."/>
            <person name="LaButti K."/>
            <person name="Hainaut M."/>
            <person name="Henrissat B."/>
            <person name="Grigoriev I.V."/>
            <person name="Spatafora J.W."/>
            <person name="Aime M.C."/>
        </authorList>
    </citation>
    <scope>NUCLEOTIDE SEQUENCE [LARGE SCALE GENOMIC DNA]</scope>
    <source>
        <strain evidence="2 3">MCA 3882</strain>
    </source>
</reference>
<feature type="transmembrane region" description="Helical" evidence="1">
    <location>
        <begin position="74"/>
        <end position="96"/>
    </location>
</feature>
<dbReference type="InParanoid" id="A0A316V5H9"/>
<keyword evidence="3" id="KW-1185">Reference proteome</keyword>
<sequence length="204" mass="21553">PIHAYLPIPPLTLIHAIVVSHNSLLITGYLTHNKGKLNLATSIFFNQLLLFGPLSVIAAMLGEPCPLLIAPEFIYIYAGVHIFNVLSGLGSALIGISQTGGAGFLLDTLFVAVDAFARVDGIAVLGVEVVRNHANPIVSGSPFAALLIGTGVGVGSLLMLGLISFESTEWNLRTPLWLKTPSLLVGPDYISSFLATLAYYVLTS</sequence>